<keyword evidence="4" id="KW-1185">Reference proteome</keyword>
<dbReference type="InterPro" id="IPR001401">
    <property type="entry name" value="Dynamin_GTPase"/>
</dbReference>
<dbReference type="PRINTS" id="PR00195">
    <property type="entry name" value="DYNAMIN"/>
</dbReference>
<feature type="non-terminal residue" evidence="3">
    <location>
        <position position="1367"/>
    </location>
</feature>
<reference evidence="3" key="1">
    <citation type="submission" date="2023-08" db="EMBL/GenBank/DDBJ databases">
        <authorList>
            <person name="Chen Y."/>
            <person name="Shah S."/>
            <person name="Dougan E. K."/>
            <person name="Thang M."/>
            <person name="Chan C."/>
        </authorList>
    </citation>
    <scope>NUCLEOTIDE SEQUENCE</scope>
</reference>
<dbReference type="Proteomes" id="UP001178507">
    <property type="component" value="Unassembled WGS sequence"/>
</dbReference>
<proteinExistence type="predicted"/>
<dbReference type="PANTHER" id="PTHR18916">
    <property type="entry name" value="DYNACTIN 1-RELATED MICROTUBULE-BINDING"/>
    <property type="match status" value="1"/>
</dbReference>
<feature type="region of interest" description="Disordered" evidence="1">
    <location>
        <begin position="1211"/>
        <end position="1243"/>
    </location>
</feature>
<dbReference type="PROSITE" id="PS50245">
    <property type="entry name" value="CAP_GLY_2"/>
    <property type="match status" value="1"/>
</dbReference>
<feature type="compositionally biased region" description="Low complexity" evidence="1">
    <location>
        <begin position="114"/>
        <end position="127"/>
    </location>
</feature>
<dbReference type="SUPFAM" id="SSF74924">
    <property type="entry name" value="Cap-Gly domain"/>
    <property type="match status" value="1"/>
</dbReference>
<dbReference type="InterPro" id="IPR045063">
    <property type="entry name" value="Dynamin_N"/>
</dbReference>
<dbReference type="SMART" id="SM01052">
    <property type="entry name" value="CAP_GLY"/>
    <property type="match status" value="1"/>
</dbReference>
<feature type="domain" description="CAP-Gly" evidence="2">
    <location>
        <begin position="46"/>
        <end position="88"/>
    </location>
</feature>
<accession>A0AA36MGK1</accession>
<feature type="compositionally biased region" description="Low complexity" evidence="1">
    <location>
        <begin position="1214"/>
        <end position="1229"/>
    </location>
</feature>
<feature type="region of interest" description="Disordered" evidence="1">
    <location>
        <begin position="94"/>
        <end position="213"/>
    </location>
</feature>
<evidence type="ECO:0000313" key="4">
    <source>
        <dbReference type="Proteomes" id="UP001178507"/>
    </source>
</evidence>
<sequence>WTQRLEGRWSMEGAWEIGAKVLVAPPSPSGPGEQRAPPLGTIRFIGQTDFAPGEWIGVELFEPKGKNDGSVKGHRYFSCKDKHGLFCKASFLREAEPKEPPKPTAEEVPEDDAQAAGAAGAAEAAEAAEVKQDAGGRKSHASPFARRAAGADPWASDSSCGGSIIVAEESEANDSGSSEDSADEKPDESTAHAGAEAEGDEGDSVDKERESWHAKVQDLAQRGLQLGHLLGFYQSLAEGSLVGDQGQRLMTHFDPDQHTTHDVVRSAIIPATKSTPFGSCAYSTAAGGNAACLATVMVSHHWRNLFCHLVAAVVAFALGETSYEATAKCLVEKDFESLRQRLDRRDALRSTFWLCLFCVNQHASICNGLPGAPLPREGQREEEHREALEYHHRETHDPVTQQHFELCGCATTKHWNNSSLCEMDKFDAMMAALDKEVPKAVQRKLNHVIVVDRSFEVFSRIWVMAEIAKAQELELTQVAMLFPPPEKLKANPTGKRRSQVPASAALEVARVRETLDVRNCKASRREDVDAILASIPDVDAFNDKLKEVLFNERSGILETWSAERCAGFFDVIDPLKDLVSVEQLSAPQVIMLGQESTGKSTLLERLTGLPIFPRNADLCTRALIKVRLRRGEQRKLRLLVQDMQTQRDEDPQGAQPGQGLELELEGLGAAVMKEMTRQVRLEALRLEVPGKDEAYYAANVKATPLEPSDGLCTKKLLVVELVSPKAPNLDVVDCPGLVAASARGRPADVAASTAGLVRSYAKKHREGGLFVVAVKASEQPNNSLAMRLVQEVGLEGRALGVLTMTDVLTGDLTDGKTTLHSTFLKHHGPRLLQLLKGSDDAGGGVQLGLGYTLTALNDVCEDRGWLSLSRVDAMAQWEQRYFMQLAKQWPASAREHKGEEVEPDFLLERCSCNSLWRHIKDAVDTFVRDHWLVDTVRLVRQEAEQLAAAERALGLPRALAPPHAAQLRRFGELLPGALRSHVQDGLEATEDGSLGALFCRHVSQRLREELQKAWSERGLFGHLAAELEKELMACVPEELPLTRATPGGFHLAAALRGGLAPAASRLAGFAEKAKAGLWQRLELKASEQRLDRLRSAEEALQAALWAELQEELVSEASLELSPWVRLEKKSVFTFTARLEKAQLVQRLSLQFHRFLEEQLGRLPELAEKLQEKLPPEVFVEDCSEQRFQLLSQLQKLRLVQARLRESFGEELPEAEASASAAPEAKASAARAEHTAEESETRFRRTEEEVKGVVESWKEFLHERAFGFFPSVEELEAVLASLARNTDAGTDPLEGEDHVLWRGESSESEAFLYITPESSSPTYVNRLLAALFVEDEAFARLSTLPKEPFRMSCGNQLCVSLTHITLPE</sequence>
<dbReference type="Gene3D" id="2.30.30.190">
    <property type="entry name" value="CAP Gly-rich-like domain"/>
    <property type="match status" value="1"/>
</dbReference>
<feature type="compositionally biased region" description="Basic and acidic residues" evidence="1">
    <location>
        <begin position="204"/>
        <end position="213"/>
    </location>
</feature>
<dbReference type="SMART" id="SM00053">
    <property type="entry name" value="DYNc"/>
    <property type="match status" value="1"/>
</dbReference>
<feature type="compositionally biased region" description="Basic and acidic residues" evidence="1">
    <location>
        <begin position="94"/>
        <end position="105"/>
    </location>
</feature>
<dbReference type="Gene3D" id="3.40.50.300">
    <property type="entry name" value="P-loop containing nucleotide triphosphate hydrolases"/>
    <property type="match status" value="1"/>
</dbReference>
<dbReference type="PROSITE" id="PS00845">
    <property type="entry name" value="CAP_GLY_1"/>
    <property type="match status" value="1"/>
</dbReference>
<gene>
    <name evidence="3" type="ORF">EVOR1521_LOCUS1548</name>
</gene>
<dbReference type="InterPro" id="IPR036859">
    <property type="entry name" value="CAP-Gly_dom_sf"/>
</dbReference>
<dbReference type="InterPro" id="IPR027417">
    <property type="entry name" value="P-loop_NTPase"/>
</dbReference>
<dbReference type="Pfam" id="PF01302">
    <property type="entry name" value="CAP_GLY"/>
    <property type="match status" value="1"/>
</dbReference>
<feature type="compositionally biased region" description="Basic and acidic residues" evidence="1">
    <location>
        <begin position="1230"/>
        <end position="1243"/>
    </location>
</feature>
<evidence type="ECO:0000256" key="1">
    <source>
        <dbReference type="SAM" id="MobiDB-lite"/>
    </source>
</evidence>
<dbReference type="InterPro" id="IPR022812">
    <property type="entry name" value="Dynamin"/>
</dbReference>
<dbReference type="Pfam" id="PF00350">
    <property type="entry name" value="Dynamin_N"/>
    <property type="match status" value="1"/>
</dbReference>
<comment type="caution">
    <text evidence="3">The sequence shown here is derived from an EMBL/GenBank/DDBJ whole genome shotgun (WGS) entry which is preliminary data.</text>
</comment>
<name>A0AA36MGK1_9DINO</name>
<dbReference type="GO" id="GO:0003924">
    <property type="term" value="F:GTPase activity"/>
    <property type="evidence" value="ECO:0007669"/>
    <property type="project" value="InterPro"/>
</dbReference>
<dbReference type="GO" id="GO:0005525">
    <property type="term" value="F:GTP binding"/>
    <property type="evidence" value="ECO:0007669"/>
    <property type="project" value="InterPro"/>
</dbReference>
<dbReference type="InterPro" id="IPR000938">
    <property type="entry name" value="CAP-Gly_domain"/>
</dbReference>
<dbReference type="SUPFAM" id="SSF52540">
    <property type="entry name" value="P-loop containing nucleoside triphosphate hydrolases"/>
    <property type="match status" value="1"/>
</dbReference>
<evidence type="ECO:0000259" key="2">
    <source>
        <dbReference type="PROSITE" id="PS50245"/>
    </source>
</evidence>
<dbReference type="EMBL" id="CAUJNA010000058">
    <property type="protein sequence ID" value="CAJ1371174.1"/>
    <property type="molecule type" value="Genomic_DNA"/>
</dbReference>
<protein>
    <recommendedName>
        <fullName evidence="2">CAP-Gly domain-containing protein</fullName>
    </recommendedName>
</protein>
<evidence type="ECO:0000313" key="3">
    <source>
        <dbReference type="EMBL" id="CAJ1371174.1"/>
    </source>
</evidence>
<organism evidence="3 4">
    <name type="scientific">Effrenium voratum</name>
    <dbReference type="NCBI Taxonomy" id="2562239"/>
    <lineage>
        <taxon>Eukaryota</taxon>
        <taxon>Sar</taxon>
        <taxon>Alveolata</taxon>
        <taxon>Dinophyceae</taxon>
        <taxon>Suessiales</taxon>
        <taxon>Symbiodiniaceae</taxon>
        <taxon>Effrenium</taxon>
    </lineage>
</organism>